<dbReference type="Gene3D" id="1.10.630.10">
    <property type="entry name" value="Cytochrome P450"/>
    <property type="match status" value="1"/>
</dbReference>
<name>A0A0E0JTT9_ORYPU</name>
<accession>A0A0E0JTT9</accession>
<dbReference type="InterPro" id="IPR036396">
    <property type="entry name" value="Cyt_P450_sf"/>
</dbReference>
<comment type="similarity">
    <text evidence="1">Belongs to the cytochrome P450 family.</text>
</comment>
<dbReference type="AlphaFoldDB" id="A0A0E0JTT9"/>
<evidence type="ECO:0000256" key="4">
    <source>
        <dbReference type="ARBA" id="ARBA00022723"/>
    </source>
</evidence>
<protein>
    <recommendedName>
        <fullName evidence="11">Cytochrome P450</fullName>
    </recommendedName>
</protein>
<sequence>MDSTTACYTLLCGAGLLLATVVFTLKKATPRRRNAGLNLLPPGPWALPVIGNIHCLLGSLPHHAMRNLSLRELVKIMTNDITMRVTIGDKCPQREEYLKALDKAMDLLAGFNLVDLFPTSRLARVLGGRSLRTTKQDFFACGSETTSTTILWTMSELMKNPHVMEKAKDEIRQVLQVLVLRLCSESNSKIMLYNIPQGATMLINISAIGINEKIWKDASLFLVVLVEECAQVYRLDYPILR</sequence>
<evidence type="ECO:0000313" key="9">
    <source>
        <dbReference type="EnsemblPlants" id="OPUNC01G43390.1"/>
    </source>
</evidence>
<keyword evidence="8" id="KW-0472">Membrane</keyword>
<keyword evidence="2" id="KW-0349">Heme</keyword>
<dbReference type="Pfam" id="PF00067">
    <property type="entry name" value="p450"/>
    <property type="match status" value="1"/>
</dbReference>
<dbReference type="SUPFAM" id="SSF48264">
    <property type="entry name" value="Cytochrome P450"/>
    <property type="match status" value="1"/>
</dbReference>
<dbReference type="InterPro" id="IPR002401">
    <property type="entry name" value="Cyt_P450_E_grp-I"/>
</dbReference>
<evidence type="ECO:0000256" key="8">
    <source>
        <dbReference type="SAM" id="Phobius"/>
    </source>
</evidence>
<evidence type="ECO:0000256" key="7">
    <source>
        <dbReference type="ARBA" id="ARBA00023004"/>
    </source>
</evidence>
<reference evidence="9" key="1">
    <citation type="submission" date="2015-04" db="UniProtKB">
        <authorList>
            <consortium name="EnsemblPlants"/>
        </authorList>
    </citation>
    <scope>IDENTIFICATION</scope>
</reference>
<dbReference type="EnsemblPlants" id="OPUNC01G43390.1">
    <property type="protein sequence ID" value="OPUNC01G43390.1"/>
    <property type="gene ID" value="OPUNC01G43390"/>
</dbReference>
<keyword evidence="3 8" id="KW-0812">Transmembrane</keyword>
<dbReference type="STRING" id="4537.A0A0E0JTT9"/>
<dbReference type="PRINTS" id="PR00463">
    <property type="entry name" value="EP450I"/>
</dbReference>
<reference evidence="9" key="2">
    <citation type="submission" date="2018-05" db="EMBL/GenBank/DDBJ databases">
        <title>OpunRS2 (Oryza punctata Reference Sequence Version 2).</title>
        <authorList>
            <person name="Zhang J."/>
            <person name="Kudrna D."/>
            <person name="Lee S."/>
            <person name="Talag J."/>
            <person name="Welchert J."/>
            <person name="Wing R.A."/>
        </authorList>
    </citation>
    <scope>NUCLEOTIDE SEQUENCE [LARGE SCALE GENOMIC DNA]</scope>
</reference>
<dbReference type="PANTHER" id="PTHR47955">
    <property type="entry name" value="CYTOCHROME P450 FAMILY 71 PROTEIN"/>
    <property type="match status" value="1"/>
</dbReference>
<dbReference type="GO" id="GO:0020037">
    <property type="term" value="F:heme binding"/>
    <property type="evidence" value="ECO:0007669"/>
    <property type="project" value="InterPro"/>
</dbReference>
<feature type="transmembrane region" description="Helical" evidence="8">
    <location>
        <begin position="6"/>
        <end position="25"/>
    </location>
</feature>
<evidence type="ECO:0008006" key="11">
    <source>
        <dbReference type="Google" id="ProtNLM"/>
    </source>
</evidence>
<dbReference type="GO" id="GO:0005506">
    <property type="term" value="F:iron ion binding"/>
    <property type="evidence" value="ECO:0007669"/>
    <property type="project" value="InterPro"/>
</dbReference>
<keyword evidence="4" id="KW-0479">Metal-binding</keyword>
<keyword evidence="5 8" id="KW-1133">Transmembrane helix</keyword>
<dbReference type="HOGENOM" id="CLU_1153275_0_0_1"/>
<dbReference type="PANTHER" id="PTHR47955:SF8">
    <property type="entry name" value="CYTOCHROME P450 71D11-LIKE"/>
    <property type="match status" value="1"/>
</dbReference>
<dbReference type="GO" id="GO:0004497">
    <property type="term" value="F:monooxygenase activity"/>
    <property type="evidence" value="ECO:0007669"/>
    <property type="project" value="InterPro"/>
</dbReference>
<organism evidence="9">
    <name type="scientific">Oryza punctata</name>
    <name type="common">Red rice</name>
    <dbReference type="NCBI Taxonomy" id="4537"/>
    <lineage>
        <taxon>Eukaryota</taxon>
        <taxon>Viridiplantae</taxon>
        <taxon>Streptophyta</taxon>
        <taxon>Embryophyta</taxon>
        <taxon>Tracheophyta</taxon>
        <taxon>Spermatophyta</taxon>
        <taxon>Magnoliopsida</taxon>
        <taxon>Liliopsida</taxon>
        <taxon>Poales</taxon>
        <taxon>Poaceae</taxon>
        <taxon>BOP clade</taxon>
        <taxon>Oryzoideae</taxon>
        <taxon>Oryzeae</taxon>
        <taxon>Oryzinae</taxon>
        <taxon>Oryza</taxon>
    </lineage>
</organism>
<proteinExistence type="inferred from homology"/>
<evidence type="ECO:0000256" key="5">
    <source>
        <dbReference type="ARBA" id="ARBA00022989"/>
    </source>
</evidence>
<evidence type="ECO:0000313" key="10">
    <source>
        <dbReference type="Proteomes" id="UP000026962"/>
    </source>
</evidence>
<evidence type="ECO:0000256" key="6">
    <source>
        <dbReference type="ARBA" id="ARBA00023002"/>
    </source>
</evidence>
<evidence type="ECO:0000256" key="1">
    <source>
        <dbReference type="ARBA" id="ARBA00010617"/>
    </source>
</evidence>
<dbReference type="InterPro" id="IPR001128">
    <property type="entry name" value="Cyt_P450"/>
</dbReference>
<dbReference type="eggNOG" id="KOG0156">
    <property type="taxonomic scope" value="Eukaryota"/>
</dbReference>
<keyword evidence="10" id="KW-1185">Reference proteome</keyword>
<dbReference type="Proteomes" id="UP000026962">
    <property type="component" value="Chromosome 1"/>
</dbReference>
<dbReference type="Gramene" id="OPUNC01G43390.1">
    <property type="protein sequence ID" value="OPUNC01G43390.1"/>
    <property type="gene ID" value="OPUNC01G43390"/>
</dbReference>
<keyword evidence="7" id="KW-0408">Iron</keyword>
<evidence type="ECO:0000256" key="3">
    <source>
        <dbReference type="ARBA" id="ARBA00022692"/>
    </source>
</evidence>
<keyword evidence="6" id="KW-0560">Oxidoreductase</keyword>
<evidence type="ECO:0000256" key="2">
    <source>
        <dbReference type="ARBA" id="ARBA00022617"/>
    </source>
</evidence>
<dbReference type="GO" id="GO:0016705">
    <property type="term" value="F:oxidoreductase activity, acting on paired donors, with incorporation or reduction of molecular oxygen"/>
    <property type="evidence" value="ECO:0007669"/>
    <property type="project" value="InterPro"/>
</dbReference>